<evidence type="ECO:0000313" key="1">
    <source>
        <dbReference type="EMBL" id="KAJ0099155.1"/>
    </source>
</evidence>
<gene>
    <name evidence="1" type="ORF">Patl1_20110</name>
</gene>
<sequence length="178" mass="20357">MGFKSSDKPKLKHKKGLWSPEEDQRLRNYVLKHGHACWSSVPVNAGLQRNGKSCRLRWINYLETRIKARNVYCTRRRNNLVPPSPVREQVMSKWFPGMALIIITQTLFKIPFTHGYLLNEGAFGGDFHTGFNNGLVDEMFNVSGFKFEDQISGIGFVDSISGDDICSHLNMNNDVMYI</sequence>
<proteinExistence type="predicted"/>
<reference evidence="2" key="1">
    <citation type="journal article" date="2023" name="G3 (Bethesda)">
        <title>Genome assembly and association tests identify interacting loci associated with vigor, precocity, and sex in interspecific pistachio rootstocks.</title>
        <authorList>
            <person name="Palmer W."/>
            <person name="Jacygrad E."/>
            <person name="Sagayaradj S."/>
            <person name="Cavanaugh K."/>
            <person name="Han R."/>
            <person name="Bertier L."/>
            <person name="Beede B."/>
            <person name="Kafkas S."/>
            <person name="Golino D."/>
            <person name="Preece J."/>
            <person name="Michelmore R."/>
        </authorList>
    </citation>
    <scope>NUCLEOTIDE SEQUENCE [LARGE SCALE GENOMIC DNA]</scope>
</reference>
<accession>A0ACC1BJS8</accession>
<protein>
    <submittedName>
        <fullName evidence="1">Uncharacterized protein</fullName>
    </submittedName>
</protein>
<name>A0ACC1BJS8_9ROSI</name>
<comment type="caution">
    <text evidence="1">The sequence shown here is derived from an EMBL/GenBank/DDBJ whole genome shotgun (WGS) entry which is preliminary data.</text>
</comment>
<dbReference type="Proteomes" id="UP001164250">
    <property type="component" value="Chromosome 4"/>
</dbReference>
<organism evidence="1 2">
    <name type="scientific">Pistacia atlantica</name>
    <dbReference type="NCBI Taxonomy" id="434234"/>
    <lineage>
        <taxon>Eukaryota</taxon>
        <taxon>Viridiplantae</taxon>
        <taxon>Streptophyta</taxon>
        <taxon>Embryophyta</taxon>
        <taxon>Tracheophyta</taxon>
        <taxon>Spermatophyta</taxon>
        <taxon>Magnoliopsida</taxon>
        <taxon>eudicotyledons</taxon>
        <taxon>Gunneridae</taxon>
        <taxon>Pentapetalae</taxon>
        <taxon>rosids</taxon>
        <taxon>malvids</taxon>
        <taxon>Sapindales</taxon>
        <taxon>Anacardiaceae</taxon>
        <taxon>Pistacia</taxon>
    </lineage>
</organism>
<evidence type="ECO:0000313" key="2">
    <source>
        <dbReference type="Proteomes" id="UP001164250"/>
    </source>
</evidence>
<dbReference type="EMBL" id="CM047900">
    <property type="protein sequence ID" value="KAJ0099155.1"/>
    <property type="molecule type" value="Genomic_DNA"/>
</dbReference>
<keyword evidence="2" id="KW-1185">Reference proteome</keyword>